<dbReference type="PROSITE" id="PS50110">
    <property type="entry name" value="RESPONSE_REGULATORY"/>
    <property type="match status" value="1"/>
</dbReference>
<dbReference type="Pfam" id="PF08665">
    <property type="entry name" value="PglZ"/>
    <property type="match status" value="1"/>
</dbReference>
<dbReference type="AlphaFoldDB" id="A0A7V0T600"/>
<dbReference type="InterPro" id="IPR017850">
    <property type="entry name" value="Alkaline_phosphatase_core_sf"/>
</dbReference>
<dbReference type="InterPro" id="IPR001789">
    <property type="entry name" value="Sig_transdc_resp-reg_receiver"/>
</dbReference>
<keyword evidence="1 2" id="KW-0597">Phosphoprotein</keyword>
<protein>
    <submittedName>
        <fullName evidence="4">Response regulator</fullName>
    </submittedName>
</protein>
<dbReference type="InterPro" id="IPR011006">
    <property type="entry name" value="CheY-like_superfamily"/>
</dbReference>
<dbReference type="SMART" id="SM00448">
    <property type="entry name" value="REC"/>
    <property type="match status" value="1"/>
</dbReference>
<dbReference type="Pfam" id="PF00072">
    <property type="entry name" value="Response_reg"/>
    <property type="match status" value="1"/>
</dbReference>
<dbReference type="GO" id="GO:0000160">
    <property type="term" value="P:phosphorelay signal transduction system"/>
    <property type="evidence" value="ECO:0007669"/>
    <property type="project" value="InterPro"/>
</dbReference>
<dbReference type="SUPFAM" id="SSF52172">
    <property type="entry name" value="CheY-like"/>
    <property type="match status" value="1"/>
</dbReference>
<evidence type="ECO:0000313" key="4">
    <source>
        <dbReference type="EMBL" id="HDQ99460.1"/>
    </source>
</evidence>
<dbReference type="EMBL" id="DSBX01000156">
    <property type="protein sequence ID" value="HDQ99460.1"/>
    <property type="molecule type" value="Genomic_DNA"/>
</dbReference>
<comment type="caution">
    <text evidence="4">The sequence shown here is derived from an EMBL/GenBank/DDBJ whole genome shotgun (WGS) entry which is preliminary data.</text>
</comment>
<feature type="domain" description="Response regulatory" evidence="3">
    <location>
        <begin position="3"/>
        <end position="117"/>
    </location>
</feature>
<accession>A0A7V0T600</accession>
<dbReference type="Proteomes" id="UP000885672">
    <property type="component" value="Unassembled WGS sequence"/>
</dbReference>
<proteinExistence type="predicted"/>
<name>A0A7V0T600_UNCW3</name>
<evidence type="ECO:0000259" key="3">
    <source>
        <dbReference type="PROSITE" id="PS50110"/>
    </source>
</evidence>
<reference evidence="4" key="1">
    <citation type="journal article" date="2020" name="mSystems">
        <title>Genome- and Community-Level Interaction Insights into Carbon Utilization and Element Cycling Functions of Hydrothermarchaeota in Hydrothermal Sediment.</title>
        <authorList>
            <person name="Zhou Z."/>
            <person name="Liu Y."/>
            <person name="Xu W."/>
            <person name="Pan J."/>
            <person name="Luo Z.H."/>
            <person name="Li M."/>
        </authorList>
    </citation>
    <scope>NUCLEOTIDE SEQUENCE [LARGE SCALE GENOMIC DNA]</scope>
    <source>
        <strain evidence="4">SpSt-1182</strain>
    </source>
</reference>
<dbReference type="InterPro" id="IPR050595">
    <property type="entry name" value="Bact_response_regulator"/>
</dbReference>
<dbReference type="CDD" id="cd00156">
    <property type="entry name" value="REC"/>
    <property type="match status" value="1"/>
</dbReference>
<gene>
    <name evidence="4" type="ORF">ENN51_04145</name>
</gene>
<dbReference type="Gene3D" id="3.40.50.2300">
    <property type="match status" value="1"/>
</dbReference>
<dbReference type="SUPFAM" id="SSF53649">
    <property type="entry name" value="Alkaline phosphatase-like"/>
    <property type="match status" value="1"/>
</dbReference>
<dbReference type="PANTHER" id="PTHR44591:SF3">
    <property type="entry name" value="RESPONSE REGULATORY DOMAIN-CONTAINING PROTEIN"/>
    <property type="match status" value="1"/>
</dbReference>
<feature type="modified residue" description="4-aspartylphosphate" evidence="2">
    <location>
        <position position="52"/>
    </location>
</feature>
<sequence>MMRLLWIDDEIDLLRPFIYSLRERGYDVDTATNGPDGLDLFGGQSYDLVLLDQMMAGMTGIEVLRRIKERDPNVLVTMVTKSEEEPLIEEAYAELVDDFLIKPFTSAQLLAVLKRLLDKRRLVAGRIGQQYLSALNTAPPPRDWRDWVERYRLLVGWQDKLGRYGDSALVGIQEERWREENEEFGRFVDREYRSWLGGDGPTLSHQVLPEHVLPRCEERPTCLLVLDAMRTDQWLALEPVIREFAAVETDHYCSLLPSATPYSRNGMMAGLLPLQILRRYPHLWVFEESGQNRHEEELLAEHLRRVGFRHRFAYYRAGSGEELERVRGRLLDQEVRLTVVIVSFLDLLIHSIKSTRVLDEIVSDDAALVAMTRVWFKSSPLPDIIRSLTGRDRSVVITSDHGFLRVRRPTEIHGGRKMSANLRYKHGGAIRVDERKALLLTRPADLMLPVDSATSSFAIARSDYYFIYPTKPREYERTYKNTFQHGGISLPEMIVPVATVRPK</sequence>
<dbReference type="PANTHER" id="PTHR44591">
    <property type="entry name" value="STRESS RESPONSE REGULATOR PROTEIN 1"/>
    <property type="match status" value="1"/>
</dbReference>
<organism evidence="4">
    <name type="scientific">candidate division WOR-3 bacterium</name>
    <dbReference type="NCBI Taxonomy" id="2052148"/>
    <lineage>
        <taxon>Bacteria</taxon>
        <taxon>Bacteria division WOR-3</taxon>
    </lineage>
</organism>
<evidence type="ECO:0000256" key="2">
    <source>
        <dbReference type="PROSITE-ProRule" id="PRU00169"/>
    </source>
</evidence>
<evidence type="ECO:0000256" key="1">
    <source>
        <dbReference type="ARBA" id="ARBA00022553"/>
    </source>
</evidence>